<dbReference type="Gene3D" id="3.30.460.10">
    <property type="entry name" value="Beta Polymerase, domain 2"/>
    <property type="match status" value="2"/>
</dbReference>
<dbReference type="NCBIfam" id="NF008292">
    <property type="entry name" value="PRK11072.1"/>
    <property type="match status" value="1"/>
</dbReference>
<dbReference type="Pfam" id="PF03710">
    <property type="entry name" value="GlnE"/>
    <property type="match status" value="2"/>
</dbReference>
<dbReference type="PANTHER" id="PTHR30621">
    <property type="entry name" value="GLUTAMINE SYNTHETASE ADENYLYLTRANSFERASE"/>
    <property type="match status" value="1"/>
</dbReference>
<dbReference type="Gene3D" id="2.40.320.10">
    <property type="entry name" value="Hypothetical Protein Pfu-838710-001"/>
    <property type="match status" value="1"/>
</dbReference>
<keyword evidence="11" id="KW-1185">Reference proteome</keyword>
<dbReference type="Gene3D" id="1.20.120.1510">
    <property type="match status" value="1"/>
</dbReference>
<dbReference type="SUPFAM" id="SSF81301">
    <property type="entry name" value="Nucleotidyltransferase"/>
    <property type="match status" value="2"/>
</dbReference>
<comment type="catalytic activity">
    <reaction evidence="7">
        <text>[glutamine synthetase]-L-tyrosine + ATP = [glutamine synthetase]-O(4)-(5'-adenylyl)-L-tyrosine + diphosphate</text>
        <dbReference type="Rhea" id="RHEA:18589"/>
        <dbReference type="Rhea" id="RHEA-COMP:10660"/>
        <dbReference type="Rhea" id="RHEA-COMP:10661"/>
        <dbReference type="ChEBI" id="CHEBI:30616"/>
        <dbReference type="ChEBI" id="CHEBI:33019"/>
        <dbReference type="ChEBI" id="CHEBI:46858"/>
        <dbReference type="ChEBI" id="CHEBI:83624"/>
        <dbReference type="EC" id="2.7.7.42"/>
    </reaction>
</comment>
<dbReference type="EMBL" id="BAABBO010000011">
    <property type="protein sequence ID" value="GAA3967036.1"/>
    <property type="molecule type" value="Genomic_DNA"/>
</dbReference>
<evidence type="ECO:0000256" key="8">
    <source>
        <dbReference type="SAM" id="MobiDB-lite"/>
    </source>
</evidence>
<feature type="domain" description="CYTH" evidence="9">
    <location>
        <begin position="11"/>
        <end position="246"/>
    </location>
</feature>
<dbReference type="InterPro" id="IPR033469">
    <property type="entry name" value="CYTH-like_dom_sf"/>
</dbReference>
<feature type="region of interest" description="Adenylyl removase" evidence="7">
    <location>
        <begin position="1"/>
        <end position="733"/>
    </location>
</feature>
<protein>
    <recommendedName>
        <fullName evidence="7">Bifunctional glutamine synthetase adenylyltransferase/adenylyl-removing enzyme</fullName>
    </recommendedName>
    <alternativeName>
        <fullName evidence="7">ATP:glutamine synthetase adenylyltransferase</fullName>
    </alternativeName>
    <alternativeName>
        <fullName evidence="7">ATase</fullName>
    </alternativeName>
    <domain>
        <recommendedName>
            <fullName evidence="7">Glutamine synthetase adenylyl-L-tyrosine phosphorylase</fullName>
            <ecNumber evidence="7">2.7.7.89</ecNumber>
        </recommendedName>
        <alternativeName>
            <fullName evidence="7">Adenylyl removase</fullName>
            <shortName evidence="7">AR</shortName>
            <shortName evidence="7">AT-N</shortName>
        </alternativeName>
    </domain>
    <domain>
        <recommendedName>
            <fullName evidence="7">Glutamine synthetase adenylyl transferase</fullName>
            <ecNumber evidence="7">2.7.7.42</ecNumber>
        </recommendedName>
        <alternativeName>
            <fullName evidence="7">Adenylyl transferase</fullName>
            <shortName evidence="7">AT</shortName>
            <shortName evidence="7">AT-C</shortName>
        </alternativeName>
    </domain>
</protein>
<dbReference type="InterPro" id="IPR023577">
    <property type="entry name" value="CYTH_domain"/>
</dbReference>
<comment type="caution">
    <text evidence="10">The sequence shown here is derived from an EMBL/GenBank/DDBJ whole genome shotgun (WGS) entry which is preliminary data.</text>
</comment>
<dbReference type="RefSeq" id="WP_344807040.1">
    <property type="nucleotide sequence ID" value="NZ_BAABBO010000011.1"/>
</dbReference>
<keyword evidence="5 7" id="KW-0460">Magnesium</keyword>
<keyword evidence="1 7" id="KW-0808">Transferase</keyword>
<dbReference type="EC" id="2.7.7.89" evidence="7"/>
<keyword evidence="3 7" id="KW-0547">Nucleotide-binding</keyword>
<dbReference type="InterPro" id="IPR013546">
    <property type="entry name" value="PII_UdlTrfase/GS_AdlTrfase"/>
</dbReference>
<evidence type="ECO:0000259" key="9">
    <source>
        <dbReference type="PROSITE" id="PS51707"/>
    </source>
</evidence>
<name>A0ABP7PKA8_9GAMM</name>
<evidence type="ECO:0000256" key="6">
    <source>
        <dbReference type="ARBA" id="ARBA00023268"/>
    </source>
</evidence>
<accession>A0ABP7PKA8</accession>
<comment type="function">
    <text evidence="7">Involved in the regulation of glutamine synthetase GlnA, a key enzyme in the process to assimilate ammonia. When cellular nitrogen levels are high, the C-terminal adenylyl transferase (AT) inactivates GlnA by covalent transfer of an adenylyl group from ATP to specific tyrosine residue of GlnA, thus reducing its activity. Conversely, when nitrogen levels are low, the N-terminal adenylyl removase (AR) activates GlnA by removing the adenylyl group by phosphorolysis, increasing its activity. The regulatory region of GlnE binds the signal transduction protein PII (GlnB) which indicates the nitrogen status of the cell.</text>
</comment>
<proteinExistence type="inferred from homology"/>
<dbReference type="Gene3D" id="1.20.120.330">
    <property type="entry name" value="Nucleotidyltransferases domain 2"/>
    <property type="match status" value="2"/>
</dbReference>
<gene>
    <name evidence="7" type="primary">glnE</name>
    <name evidence="10" type="ORF">GCM10022278_26060</name>
</gene>
<evidence type="ECO:0000313" key="11">
    <source>
        <dbReference type="Proteomes" id="UP001501337"/>
    </source>
</evidence>
<reference evidence="11" key="1">
    <citation type="journal article" date="2019" name="Int. J. Syst. Evol. Microbiol.">
        <title>The Global Catalogue of Microorganisms (GCM) 10K type strain sequencing project: providing services to taxonomists for standard genome sequencing and annotation.</title>
        <authorList>
            <consortium name="The Broad Institute Genomics Platform"/>
            <consortium name="The Broad Institute Genome Sequencing Center for Infectious Disease"/>
            <person name="Wu L."/>
            <person name="Ma J."/>
        </authorList>
    </citation>
    <scope>NUCLEOTIDE SEQUENCE [LARGE SCALE GENOMIC DNA]</scope>
    <source>
        <strain evidence="11">JCM 17555</strain>
    </source>
</reference>
<evidence type="ECO:0000256" key="4">
    <source>
        <dbReference type="ARBA" id="ARBA00022840"/>
    </source>
</evidence>
<dbReference type="SMART" id="SM01118">
    <property type="entry name" value="CYTH"/>
    <property type="match status" value="1"/>
</dbReference>
<evidence type="ECO:0000313" key="10">
    <source>
        <dbReference type="EMBL" id="GAA3967036.1"/>
    </source>
</evidence>
<feature type="region of interest" description="Adenylyl transferase" evidence="7">
    <location>
        <begin position="749"/>
        <end position="1316"/>
    </location>
</feature>
<feature type="region of interest" description="Disordered" evidence="8">
    <location>
        <begin position="1256"/>
        <end position="1278"/>
    </location>
</feature>
<dbReference type="SUPFAM" id="SSF55154">
    <property type="entry name" value="CYTH-like phosphatases"/>
    <property type="match status" value="1"/>
</dbReference>
<dbReference type="PANTHER" id="PTHR30621:SF0">
    <property type="entry name" value="BIFUNCTIONAL GLUTAMINE SYNTHETASE ADENYLYLTRANSFERASE_ADENYLYL-REMOVING ENZYME"/>
    <property type="match status" value="1"/>
</dbReference>
<dbReference type="Proteomes" id="UP001501337">
    <property type="component" value="Unassembled WGS sequence"/>
</dbReference>
<dbReference type="CDD" id="cd05401">
    <property type="entry name" value="NT_GlnE_GlnD_like"/>
    <property type="match status" value="2"/>
</dbReference>
<evidence type="ECO:0000256" key="3">
    <source>
        <dbReference type="ARBA" id="ARBA00022741"/>
    </source>
</evidence>
<dbReference type="InterPro" id="IPR043519">
    <property type="entry name" value="NT_sf"/>
</dbReference>
<dbReference type="HAMAP" id="MF_00802">
    <property type="entry name" value="GlnE"/>
    <property type="match status" value="1"/>
</dbReference>
<keyword evidence="4 7" id="KW-0067">ATP-binding</keyword>
<evidence type="ECO:0000256" key="5">
    <source>
        <dbReference type="ARBA" id="ARBA00022842"/>
    </source>
</evidence>
<keyword evidence="6 7" id="KW-0511">Multifunctional enzyme</keyword>
<evidence type="ECO:0000256" key="7">
    <source>
        <dbReference type="HAMAP-Rule" id="MF_00802"/>
    </source>
</evidence>
<comment type="catalytic activity">
    <reaction evidence="7">
        <text>[glutamine synthetase]-O(4)-(5'-adenylyl)-L-tyrosine + phosphate = [glutamine synthetase]-L-tyrosine + ADP</text>
        <dbReference type="Rhea" id="RHEA:43716"/>
        <dbReference type="Rhea" id="RHEA-COMP:10660"/>
        <dbReference type="Rhea" id="RHEA-COMP:10661"/>
        <dbReference type="ChEBI" id="CHEBI:43474"/>
        <dbReference type="ChEBI" id="CHEBI:46858"/>
        <dbReference type="ChEBI" id="CHEBI:83624"/>
        <dbReference type="ChEBI" id="CHEBI:456216"/>
        <dbReference type="EC" id="2.7.7.89"/>
    </reaction>
</comment>
<dbReference type="PROSITE" id="PS51707">
    <property type="entry name" value="CYTH"/>
    <property type="match status" value="1"/>
</dbReference>
<dbReference type="SUPFAM" id="SSF81593">
    <property type="entry name" value="Nucleotidyltransferase substrate binding subunit/domain"/>
    <property type="match status" value="2"/>
</dbReference>
<dbReference type="Pfam" id="PF08335">
    <property type="entry name" value="GlnD_UR_UTase"/>
    <property type="match status" value="2"/>
</dbReference>
<evidence type="ECO:0000256" key="2">
    <source>
        <dbReference type="ARBA" id="ARBA00022695"/>
    </source>
</evidence>
<comment type="similarity">
    <text evidence="7">Belongs to the GlnE family.</text>
</comment>
<dbReference type="InterPro" id="IPR005190">
    <property type="entry name" value="GlnE_rpt_dom"/>
</dbReference>
<dbReference type="EC" id="2.7.7.42" evidence="7"/>
<dbReference type="InterPro" id="IPR023057">
    <property type="entry name" value="GlnE"/>
</dbReference>
<keyword evidence="2 7" id="KW-0548">Nucleotidyltransferase</keyword>
<comment type="cofactor">
    <cofactor evidence="7">
        <name>Mg(2+)</name>
        <dbReference type="ChEBI" id="CHEBI:18420"/>
    </cofactor>
</comment>
<dbReference type="CDD" id="cd07756">
    <property type="entry name" value="CYTH-like_Pase_CHAD"/>
    <property type="match status" value="1"/>
</dbReference>
<evidence type="ECO:0000256" key="1">
    <source>
        <dbReference type="ARBA" id="ARBA00022679"/>
    </source>
</evidence>
<sequence length="1316" mass="147358">MSSETDAAAGPVELEAKFAFDLARLEQLERGLAVAYGKPRQRLQLRNTYFDTPDHRLRQVGVALRIRSTALLAEGDGTVDLQVLAPESMAWEQTVKARGTVTGGLHSRSEWNHPLGNHPSDAPVPELDQRWLEALATSELPGLAGFDWSQLRPLFNTDFERLIWWHEGAVNVELALDQGAVSAGGKTTALCELEVELKRGGSEAFNEFLGAFRTRIEQSDETEPALELQPSEISKAARGYLLAGKADFLTPPEDCQKICRLSWHAIADRYDAQVPEAWSGAVAGSGEAGAKASMADAGQEAPTAEQAWLNGAAAQIARAFCVSDFLAETLKNHLPAVVRYVADSLNKTWQKADFEQLLTSLGAGAPDEDEAAFNAVLRKFRTLAQFRIVWRDLVVCNTVEETTREESWLAELCLQAAHDFWMQRLGRRHGYPIAAGKPQPLVILGMGKLGSFELNVSSDIDLIFLFEQDCGETSWPEGETPPGKLQSLDTPAFYRKLCQGIIAAIDQRTADGFVFRVDMRLRPFGRDGALAISFSAAEHYYFNQGRYWERFAMLKARAVAGDIKAGSRLLANLSPFIFRNYIDFTAIQALREMKAMIEQEVVRRSLKNNIKLGAGGIRELEFVVQVMQLMHGGRQVMLRQGSLFGMLEKLEKLRLLEPKECAGLAEAYAFLRNLEHALQGLRDQQTQLLPVDDRDQSRIAFAMNEPDYPQLLKTLARHRKIVRQVFNSVVTPATQAELIDLGLVAQDQQTGAGVLDDVDCTECWRIIAGAFGVDITADSVPQRHDKEVAPDPAAVRQQLLAQGLQPGALGHLDELLELADRLLHYSQFRQLRPAGVRRFHALMPTALGQLFRYGLAPWLSARFFALLEQVIGRSVHMSLLIENPLALHELMSLLHDSEWIAEQLISLPVLLNELVQHKQIYTPPDVATLTDQLRQELLRIPEEDLEEQMDALRYFKRAHELRVAASEIRETLPLMKVSDYLSAIAEAMLGEALHFAWQDVVHKYGRPMRDATTPCDPDFAIIAYGKLGGLELSYSSDLDLVFLHDADDTLETDGEKPVENSVFFARLGQRIIHFLSTRTVRGELYETDMRLRPSGNSGLLVSTLTAFERYQRERAWTWELQALTRARFVAGCPRVGEKFMAVRQRVLCAERDPVKLSRDVLEMREKMRTQFAVDAKSSLKHAAGGIVDIEFMVQYAVLRWAHDFPTVARWSDNIRMLEELSSRKCVDPEAADCLIAIYQLFRSELHSKTLGLTADTTSHEAGDEPEPDDNASSTNYAATVETGEALVARMLPQREKVSALWQRWFEPSTSEDEETK</sequence>
<dbReference type="Pfam" id="PF01928">
    <property type="entry name" value="CYTH"/>
    <property type="match status" value="1"/>
</dbReference>
<organism evidence="10 11">
    <name type="scientific">Allohahella marinimesophila</name>
    <dbReference type="NCBI Taxonomy" id="1054972"/>
    <lineage>
        <taxon>Bacteria</taxon>
        <taxon>Pseudomonadati</taxon>
        <taxon>Pseudomonadota</taxon>
        <taxon>Gammaproteobacteria</taxon>
        <taxon>Oceanospirillales</taxon>
        <taxon>Hahellaceae</taxon>
        <taxon>Allohahella</taxon>
    </lineage>
</organism>